<dbReference type="CDD" id="cd00028">
    <property type="entry name" value="B_lectin"/>
    <property type="match status" value="1"/>
</dbReference>
<keyword evidence="6" id="KW-0732">Signal</keyword>
<keyword evidence="9 17" id="KW-0067">ATP-binding</keyword>
<dbReference type="Gene3D" id="3.30.200.20">
    <property type="entry name" value="Phosphorylase Kinase, domain 1"/>
    <property type="match status" value="1"/>
</dbReference>
<dbReference type="PROSITE" id="PS50948">
    <property type="entry name" value="PAN"/>
    <property type="match status" value="1"/>
</dbReference>
<evidence type="ECO:0000256" key="1">
    <source>
        <dbReference type="ARBA" id="ARBA00004167"/>
    </source>
</evidence>
<dbReference type="PANTHER" id="PTHR47976:SF30">
    <property type="entry name" value="RECEPTOR-LIKE SERINE_THREONINE-PROTEIN KINASE"/>
    <property type="match status" value="1"/>
</dbReference>
<dbReference type="CDD" id="cd01098">
    <property type="entry name" value="PAN_AP_plant"/>
    <property type="match status" value="1"/>
</dbReference>
<evidence type="ECO:0000256" key="3">
    <source>
        <dbReference type="ARBA" id="ARBA00022536"/>
    </source>
</evidence>
<evidence type="ECO:0000313" key="28">
    <source>
        <dbReference type="RefSeq" id="XP_056699440.1"/>
    </source>
</evidence>
<evidence type="ECO:0000313" key="29">
    <source>
        <dbReference type="RefSeq" id="XP_056699441.1"/>
    </source>
</evidence>
<evidence type="ECO:0000256" key="15">
    <source>
        <dbReference type="ARBA" id="ARBA00047899"/>
    </source>
</evidence>
<dbReference type="GeneID" id="110783366"/>
<comment type="catalytic activity">
    <reaction evidence="15 17">
        <text>L-threonyl-[protein] + ATP = O-phospho-L-threonyl-[protein] + ADP + H(+)</text>
        <dbReference type="Rhea" id="RHEA:46608"/>
        <dbReference type="Rhea" id="RHEA-COMP:11060"/>
        <dbReference type="Rhea" id="RHEA-COMP:11605"/>
        <dbReference type="ChEBI" id="CHEBI:15378"/>
        <dbReference type="ChEBI" id="CHEBI:30013"/>
        <dbReference type="ChEBI" id="CHEBI:30616"/>
        <dbReference type="ChEBI" id="CHEBI:61977"/>
        <dbReference type="ChEBI" id="CHEBI:456216"/>
        <dbReference type="EC" id="2.7.11.1"/>
    </reaction>
</comment>
<dbReference type="Gene3D" id="2.90.10.10">
    <property type="entry name" value="Bulb-type lectin domain"/>
    <property type="match status" value="1"/>
</dbReference>
<evidence type="ECO:0000313" key="30">
    <source>
        <dbReference type="RefSeq" id="XP_056699442.1"/>
    </source>
</evidence>
<evidence type="ECO:0000256" key="16">
    <source>
        <dbReference type="ARBA" id="ARBA00048679"/>
    </source>
</evidence>
<dbReference type="InterPro" id="IPR001480">
    <property type="entry name" value="Bulb-type_lectin_dom"/>
</dbReference>
<evidence type="ECO:0000256" key="14">
    <source>
        <dbReference type="ARBA" id="ARBA00023180"/>
    </source>
</evidence>
<evidence type="ECO:0000256" key="7">
    <source>
        <dbReference type="ARBA" id="ARBA00022741"/>
    </source>
</evidence>
<reference evidence="23" key="1">
    <citation type="journal article" date="2021" name="Nat. Commun.">
        <title>Genomic analyses provide insights into spinach domestication and the genetic basis of agronomic traits.</title>
        <authorList>
            <person name="Cai X."/>
            <person name="Sun X."/>
            <person name="Xu C."/>
            <person name="Sun H."/>
            <person name="Wang X."/>
            <person name="Ge C."/>
            <person name="Zhang Z."/>
            <person name="Wang Q."/>
            <person name="Fei Z."/>
            <person name="Jiao C."/>
            <person name="Wang Q."/>
        </authorList>
    </citation>
    <scope>NUCLEOTIDE SEQUENCE [LARGE SCALE GENOMIC DNA]</scope>
    <source>
        <strain evidence="23">cv. Varoflay</strain>
    </source>
</reference>
<dbReference type="InterPro" id="IPR003609">
    <property type="entry name" value="Pan_app"/>
</dbReference>
<feature type="transmembrane region" description="Helical" evidence="19">
    <location>
        <begin position="6"/>
        <end position="25"/>
    </location>
</feature>
<evidence type="ECO:0000256" key="5">
    <source>
        <dbReference type="ARBA" id="ARBA00022692"/>
    </source>
</evidence>
<dbReference type="AlphaFoldDB" id="A0A9R0I642"/>
<dbReference type="GO" id="GO:0016020">
    <property type="term" value="C:membrane"/>
    <property type="evidence" value="ECO:0007669"/>
    <property type="project" value="UniProtKB-SubCell"/>
</dbReference>
<evidence type="ECO:0000256" key="4">
    <source>
        <dbReference type="ARBA" id="ARBA00022679"/>
    </source>
</evidence>
<dbReference type="RefSeq" id="XP_021843391.2">
    <property type="nucleotide sequence ID" value="XM_021987699.2"/>
</dbReference>
<sequence length="829" mass="92851">MLKDTGVNWVLGMFKILVCIWCYFLSSNNIILVYSQSSYANVSNSSKNNNWLINEGTYFSDDNFIVRTALYSPDYVYHHYNKFGIEIGTDHYPPFGFGLFALQTAPYSFLLAIYIGSSDYGGSSSMVVVWCANRDHPVQEGATLELTSEEGLVLRDADGSFVWSTNTSGNSASSIHLKRDGNLVLLNGNGKTIWESYDYPTDTLLYGQHLVEGQRLTSSESTTVLSAGFFYVSWEHDGLRAFVDLNPPQEYIFLEYVVLNNLYDNSLSPEFHDGYTHDYNSYMRLDQNGHLSWYTWDQKESSLGSVVQDDEFGNCSYPTTCGKYGVCTNGGSCGCPLGNDGSLDYFKPSKNFDADTGCTLSTPLSCSGNHKLHDFLELQNVTYFLSTPSLIGTNVESCKSACLNNCSCKAVFFRYYNDTSFGNCTLPSEILTLMDVSRGNLGYKVTAFLKVQKRESTLKKKLVLSISVSLVLVTGACCYVLMIRRRRSSDNEFDGSLDVFVETVSRFSFESLKLATQDFKTKLGRGGFGSVFEGTLGDGTKVAVKWLDSLGQGRKEFLAEVNTIGSLHHFNLVRLIGFCDDGLNRLLVYEHMCNGSLEKWIFNRDIPQTLTWSVQRKIIDGVAAGLEYLHEHCKQNVIHFDIKPQNILLDKDFNVKISDFGLAKLVDRGQCEVMTMVRGTPGYMAPELITGRAISVKVDVYSFGVVVLEIVCGRKNFGSLEEGDCLTNLVKLKADEDQLYDLIDEHSEDMQQHKAEVVKMMKIAIWCLQPHFIRPTMSMVVKVLQDLPNMEALTDFTYLTMAHEPAPVVAMADYEYSVRPTESLLSGPR</sequence>
<evidence type="ECO:0000313" key="25">
    <source>
        <dbReference type="RefSeq" id="XP_056699437.1"/>
    </source>
</evidence>
<dbReference type="InterPro" id="IPR017441">
    <property type="entry name" value="Protein_kinase_ATP_BS"/>
</dbReference>
<evidence type="ECO:0000259" key="21">
    <source>
        <dbReference type="PROSITE" id="PS50927"/>
    </source>
</evidence>
<feature type="transmembrane region" description="Helical" evidence="19">
    <location>
        <begin position="462"/>
        <end position="482"/>
    </location>
</feature>
<feature type="domain" description="Bulb-type lectin" evidence="21">
    <location>
        <begin position="78"/>
        <end position="198"/>
    </location>
</feature>
<evidence type="ECO:0000313" key="24">
    <source>
        <dbReference type="RefSeq" id="XP_021843391.2"/>
    </source>
</evidence>
<dbReference type="SUPFAM" id="SSF56112">
    <property type="entry name" value="Protein kinase-like (PK-like)"/>
    <property type="match status" value="1"/>
</dbReference>
<gene>
    <name evidence="24 25 26 27 28 29 30" type="primary">LOC110783366</name>
</gene>
<dbReference type="RefSeq" id="XP_056699441.1">
    <property type="nucleotide sequence ID" value="XM_056843463.1"/>
</dbReference>
<keyword evidence="5 19" id="KW-0812">Transmembrane</keyword>
<evidence type="ECO:0000256" key="8">
    <source>
        <dbReference type="ARBA" id="ARBA00022777"/>
    </source>
</evidence>
<dbReference type="PROSITE" id="PS50927">
    <property type="entry name" value="BULB_LECTIN"/>
    <property type="match status" value="1"/>
</dbReference>
<keyword evidence="10 19" id="KW-1133">Transmembrane helix</keyword>
<feature type="domain" description="Protein kinase" evidence="20">
    <location>
        <begin position="517"/>
        <end position="772"/>
    </location>
</feature>
<name>A0A9R0I642_SPIOL</name>
<feature type="binding site" evidence="18">
    <location>
        <position position="545"/>
    </location>
    <ligand>
        <name>ATP</name>
        <dbReference type="ChEBI" id="CHEBI:30616"/>
    </ligand>
</feature>
<keyword evidence="7 17" id="KW-0547">Nucleotide-binding</keyword>
<dbReference type="InterPro" id="IPR000719">
    <property type="entry name" value="Prot_kinase_dom"/>
</dbReference>
<evidence type="ECO:0000256" key="6">
    <source>
        <dbReference type="ARBA" id="ARBA00022729"/>
    </source>
</evidence>
<keyword evidence="2 17" id="KW-0723">Serine/threonine-protein kinase</keyword>
<evidence type="ECO:0000313" key="26">
    <source>
        <dbReference type="RefSeq" id="XP_056699438.1"/>
    </source>
</evidence>
<evidence type="ECO:0000259" key="20">
    <source>
        <dbReference type="PROSITE" id="PS50011"/>
    </source>
</evidence>
<dbReference type="PANTHER" id="PTHR47976">
    <property type="entry name" value="G-TYPE LECTIN S-RECEPTOR-LIKE SERINE/THREONINE-PROTEIN KINASE SD2-5"/>
    <property type="match status" value="1"/>
</dbReference>
<dbReference type="Pfam" id="PF01453">
    <property type="entry name" value="B_lectin"/>
    <property type="match status" value="1"/>
</dbReference>
<dbReference type="RefSeq" id="XP_056699439.1">
    <property type="nucleotide sequence ID" value="XM_056843461.1"/>
</dbReference>
<dbReference type="PROSITE" id="PS00108">
    <property type="entry name" value="PROTEIN_KINASE_ST"/>
    <property type="match status" value="1"/>
</dbReference>
<comment type="subcellular location">
    <subcellularLocation>
        <location evidence="1">Membrane</location>
        <topology evidence="1">Single-pass membrane protein</topology>
    </subcellularLocation>
</comment>
<dbReference type="RefSeq" id="XP_056699438.1">
    <property type="nucleotide sequence ID" value="XM_056843460.1"/>
</dbReference>
<keyword evidence="11 19" id="KW-0472">Membrane</keyword>
<dbReference type="Proteomes" id="UP000813463">
    <property type="component" value="Chromosome 4"/>
</dbReference>
<dbReference type="InterPro" id="IPR036426">
    <property type="entry name" value="Bulb-type_lectin_dom_sf"/>
</dbReference>
<dbReference type="InterPro" id="IPR024171">
    <property type="entry name" value="SRK-like_kinase"/>
</dbReference>
<dbReference type="GO" id="GO:0005524">
    <property type="term" value="F:ATP binding"/>
    <property type="evidence" value="ECO:0007669"/>
    <property type="project" value="UniProtKB-UniRule"/>
</dbReference>
<keyword evidence="23" id="KW-1185">Reference proteome</keyword>
<keyword evidence="12" id="KW-1015">Disulfide bond</keyword>
<evidence type="ECO:0000256" key="2">
    <source>
        <dbReference type="ARBA" id="ARBA00022527"/>
    </source>
</evidence>
<dbReference type="Pfam" id="PF00069">
    <property type="entry name" value="Pkinase"/>
    <property type="match status" value="1"/>
</dbReference>
<feature type="domain" description="Apple" evidence="22">
    <location>
        <begin position="366"/>
        <end position="447"/>
    </location>
</feature>
<evidence type="ECO:0000256" key="19">
    <source>
        <dbReference type="SAM" id="Phobius"/>
    </source>
</evidence>
<reference evidence="24 25" key="2">
    <citation type="submission" date="2025-05" db="UniProtKB">
        <authorList>
            <consortium name="RefSeq"/>
        </authorList>
    </citation>
    <scope>IDENTIFICATION</scope>
    <source>
        <tissue evidence="24 25">Leaf</tissue>
    </source>
</reference>
<dbReference type="EC" id="2.7.11.1" evidence="17"/>
<dbReference type="RefSeq" id="XP_056699437.1">
    <property type="nucleotide sequence ID" value="XM_056843459.1"/>
</dbReference>
<keyword evidence="3" id="KW-0245">EGF-like domain</keyword>
<dbReference type="SMART" id="SM00220">
    <property type="entry name" value="S_TKc"/>
    <property type="match status" value="1"/>
</dbReference>
<dbReference type="PROSITE" id="PS00107">
    <property type="entry name" value="PROTEIN_KINASE_ATP"/>
    <property type="match status" value="1"/>
</dbReference>
<dbReference type="GO" id="GO:0004674">
    <property type="term" value="F:protein serine/threonine kinase activity"/>
    <property type="evidence" value="ECO:0007669"/>
    <property type="project" value="UniProtKB-KW"/>
</dbReference>
<evidence type="ECO:0000256" key="12">
    <source>
        <dbReference type="ARBA" id="ARBA00023157"/>
    </source>
</evidence>
<dbReference type="GO" id="GO:0004672">
    <property type="term" value="F:protein kinase activity"/>
    <property type="evidence" value="ECO:0000318"/>
    <property type="project" value="GO_Central"/>
</dbReference>
<keyword evidence="14" id="KW-0325">Glycoprotein</keyword>
<evidence type="ECO:0000313" key="27">
    <source>
        <dbReference type="RefSeq" id="XP_056699439.1"/>
    </source>
</evidence>
<proteinExistence type="inferred from homology"/>
<evidence type="ECO:0000256" key="13">
    <source>
        <dbReference type="ARBA" id="ARBA00023170"/>
    </source>
</evidence>
<keyword evidence="13" id="KW-0675">Receptor</keyword>
<evidence type="ECO:0000256" key="9">
    <source>
        <dbReference type="ARBA" id="ARBA00022840"/>
    </source>
</evidence>
<dbReference type="KEGG" id="soe:110783366"/>
<keyword evidence="4 17" id="KW-0808">Transferase</keyword>
<dbReference type="SUPFAM" id="SSF51110">
    <property type="entry name" value="alpha-D-mannose-specific plant lectins"/>
    <property type="match status" value="1"/>
</dbReference>
<comment type="catalytic activity">
    <reaction evidence="16 17">
        <text>L-seryl-[protein] + ATP = O-phospho-L-seryl-[protein] + ADP + H(+)</text>
        <dbReference type="Rhea" id="RHEA:17989"/>
        <dbReference type="Rhea" id="RHEA-COMP:9863"/>
        <dbReference type="Rhea" id="RHEA-COMP:11604"/>
        <dbReference type="ChEBI" id="CHEBI:15378"/>
        <dbReference type="ChEBI" id="CHEBI:29999"/>
        <dbReference type="ChEBI" id="CHEBI:30616"/>
        <dbReference type="ChEBI" id="CHEBI:83421"/>
        <dbReference type="ChEBI" id="CHEBI:456216"/>
        <dbReference type="EC" id="2.7.11.1"/>
    </reaction>
</comment>
<accession>A0A9R0I642</accession>
<evidence type="ECO:0000256" key="18">
    <source>
        <dbReference type="PROSITE-ProRule" id="PRU10141"/>
    </source>
</evidence>
<dbReference type="PROSITE" id="PS50011">
    <property type="entry name" value="PROTEIN_KINASE_DOM"/>
    <property type="match status" value="1"/>
</dbReference>
<organism evidence="23 24">
    <name type="scientific">Spinacia oleracea</name>
    <name type="common">Spinach</name>
    <dbReference type="NCBI Taxonomy" id="3562"/>
    <lineage>
        <taxon>Eukaryota</taxon>
        <taxon>Viridiplantae</taxon>
        <taxon>Streptophyta</taxon>
        <taxon>Embryophyta</taxon>
        <taxon>Tracheophyta</taxon>
        <taxon>Spermatophyta</taxon>
        <taxon>Magnoliopsida</taxon>
        <taxon>eudicotyledons</taxon>
        <taxon>Gunneridae</taxon>
        <taxon>Pentapetalae</taxon>
        <taxon>Caryophyllales</taxon>
        <taxon>Chenopodiaceae</taxon>
        <taxon>Chenopodioideae</taxon>
        <taxon>Anserineae</taxon>
        <taxon>Spinacia</taxon>
    </lineage>
</organism>
<dbReference type="RefSeq" id="XP_056699440.1">
    <property type="nucleotide sequence ID" value="XM_056843462.1"/>
</dbReference>
<dbReference type="InterPro" id="IPR051343">
    <property type="entry name" value="G-type_lectin_kinases/EP1-like"/>
</dbReference>
<dbReference type="InterPro" id="IPR008271">
    <property type="entry name" value="Ser/Thr_kinase_AS"/>
</dbReference>
<evidence type="ECO:0000259" key="22">
    <source>
        <dbReference type="PROSITE" id="PS50948"/>
    </source>
</evidence>
<protein>
    <recommendedName>
        <fullName evidence="17">Receptor-like serine/threonine-protein kinase</fullName>
        <ecNumber evidence="17">2.7.11.1</ecNumber>
    </recommendedName>
</protein>
<evidence type="ECO:0000256" key="10">
    <source>
        <dbReference type="ARBA" id="ARBA00022989"/>
    </source>
</evidence>
<dbReference type="GO" id="GO:0030246">
    <property type="term" value="F:carbohydrate binding"/>
    <property type="evidence" value="ECO:0007669"/>
    <property type="project" value="UniProtKB-KW"/>
</dbReference>
<dbReference type="Gene3D" id="1.10.510.10">
    <property type="entry name" value="Transferase(Phosphotransferase) domain 1"/>
    <property type="match status" value="1"/>
</dbReference>
<keyword evidence="8 17" id="KW-0418">Kinase</keyword>
<dbReference type="RefSeq" id="XP_056699442.1">
    <property type="nucleotide sequence ID" value="XM_056843464.1"/>
</dbReference>
<dbReference type="PIRSF" id="PIRSF000641">
    <property type="entry name" value="SRK"/>
    <property type="match status" value="1"/>
</dbReference>
<evidence type="ECO:0000313" key="23">
    <source>
        <dbReference type="Proteomes" id="UP000813463"/>
    </source>
</evidence>
<dbReference type="SMART" id="SM00108">
    <property type="entry name" value="B_lectin"/>
    <property type="match status" value="1"/>
</dbReference>
<evidence type="ECO:0000256" key="11">
    <source>
        <dbReference type="ARBA" id="ARBA00023136"/>
    </source>
</evidence>
<comment type="similarity">
    <text evidence="17">Belongs to the protein kinase superfamily. Ser/Thr protein kinase family.</text>
</comment>
<evidence type="ECO:0000256" key="17">
    <source>
        <dbReference type="PIRNR" id="PIRNR000641"/>
    </source>
</evidence>
<dbReference type="InterPro" id="IPR011009">
    <property type="entry name" value="Kinase-like_dom_sf"/>
</dbReference>